<dbReference type="SUPFAM" id="SSF48498">
    <property type="entry name" value="Tetracyclin repressor-like, C-terminal domain"/>
    <property type="match status" value="1"/>
</dbReference>
<evidence type="ECO:0000259" key="6">
    <source>
        <dbReference type="PROSITE" id="PS50977"/>
    </source>
</evidence>
<name>A0A1I1C2I6_9PSEU</name>
<reference evidence="8" key="1">
    <citation type="submission" date="2016-10" db="EMBL/GenBank/DDBJ databases">
        <authorList>
            <person name="Varghese N."/>
            <person name="Submissions S."/>
        </authorList>
    </citation>
    <scope>NUCLEOTIDE SEQUENCE [LARGE SCALE GENOMIC DNA]</scope>
    <source>
        <strain evidence="8">CGMCC 4.3568</strain>
    </source>
</reference>
<dbReference type="PROSITE" id="PS50977">
    <property type="entry name" value="HTH_TETR_2"/>
    <property type="match status" value="1"/>
</dbReference>
<dbReference type="InterPro" id="IPR009057">
    <property type="entry name" value="Homeodomain-like_sf"/>
</dbReference>
<dbReference type="PANTHER" id="PTHR30055:SF234">
    <property type="entry name" value="HTH-TYPE TRANSCRIPTIONAL REGULATOR BETI"/>
    <property type="match status" value="1"/>
</dbReference>
<keyword evidence="1" id="KW-0678">Repressor</keyword>
<feature type="DNA-binding region" description="H-T-H motif" evidence="5">
    <location>
        <begin position="34"/>
        <end position="53"/>
    </location>
</feature>
<evidence type="ECO:0000256" key="4">
    <source>
        <dbReference type="ARBA" id="ARBA00023163"/>
    </source>
</evidence>
<evidence type="ECO:0000256" key="1">
    <source>
        <dbReference type="ARBA" id="ARBA00022491"/>
    </source>
</evidence>
<feature type="domain" description="HTH tetR-type" evidence="6">
    <location>
        <begin position="11"/>
        <end position="71"/>
    </location>
</feature>
<dbReference type="InterPro" id="IPR036271">
    <property type="entry name" value="Tet_transcr_reg_TetR-rel_C_sf"/>
</dbReference>
<dbReference type="EMBL" id="FOKG01000020">
    <property type="protein sequence ID" value="SFB56829.1"/>
    <property type="molecule type" value="Genomic_DNA"/>
</dbReference>
<proteinExistence type="predicted"/>
<dbReference type="SUPFAM" id="SSF46689">
    <property type="entry name" value="Homeodomain-like"/>
    <property type="match status" value="1"/>
</dbReference>
<gene>
    <name evidence="7" type="ORF">SAMN05216266_12061</name>
</gene>
<dbReference type="GO" id="GO:0000976">
    <property type="term" value="F:transcription cis-regulatory region binding"/>
    <property type="evidence" value="ECO:0007669"/>
    <property type="project" value="TreeGrafter"/>
</dbReference>
<dbReference type="Pfam" id="PF00440">
    <property type="entry name" value="TetR_N"/>
    <property type="match status" value="1"/>
</dbReference>
<dbReference type="InterPro" id="IPR050109">
    <property type="entry name" value="HTH-type_TetR-like_transc_reg"/>
</dbReference>
<keyword evidence="8" id="KW-1185">Reference proteome</keyword>
<dbReference type="PROSITE" id="PS01081">
    <property type="entry name" value="HTH_TETR_1"/>
    <property type="match status" value="1"/>
</dbReference>
<evidence type="ECO:0000313" key="7">
    <source>
        <dbReference type="EMBL" id="SFB56829.1"/>
    </source>
</evidence>
<dbReference type="Pfam" id="PF13977">
    <property type="entry name" value="TetR_C_6"/>
    <property type="match status" value="1"/>
</dbReference>
<dbReference type="AlphaFoldDB" id="A0A1I1C2I6"/>
<dbReference type="GO" id="GO:0003700">
    <property type="term" value="F:DNA-binding transcription factor activity"/>
    <property type="evidence" value="ECO:0007669"/>
    <property type="project" value="TreeGrafter"/>
</dbReference>
<dbReference type="Proteomes" id="UP000243799">
    <property type="component" value="Unassembled WGS sequence"/>
</dbReference>
<organism evidence="7 8">
    <name type="scientific">Amycolatopsis marina</name>
    <dbReference type="NCBI Taxonomy" id="490629"/>
    <lineage>
        <taxon>Bacteria</taxon>
        <taxon>Bacillati</taxon>
        <taxon>Actinomycetota</taxon>
        <taxon>Actinomycetes</taxon>
        <taxon>Pseudonocardiales</taxon>
        <taxon>Pseudonocardiaceae</taxon>
        <taxon>Amycolatopsis</taxon>
    </lineage>
</organism>
<dbReference type="PANTHER" id="PTHR30055">
    <property type="entry name" value="HTH-TYPE TRANSCRIPTIONAL REGULATOR RUTR"/>
    <property type="match status" value="1"/>
</dbReference>
<evidence type="ECO:0000256" key="2">
    <source>
        <dbReference type="ARBA" id="ARBA00023015"/>
    </source>
</evidence>
<dbReference type="Gene3D" id="1.10.357.10">
    <property type="entry name" value="Tetracycline Repressor, domain 2"/>
    <property type="match status" value="1"/>
</dbReference>
<dbReference type="PRINTS" id="PR00455">
    <property type="entry name" value="HTHTETR"/>
</dbReference>
<dbReference type="InterPro" id="IPR039538">
    <property type="entry name" value="BetI_C"/>
</dbReference>
<sequence>MRTTLRQRQAAQTRETLLDAAARVFARRGYSEATIDDVAEEAGASKGAVYHHFATKQKLFRALLAHRVAGLDPLRELAEGALSLEALIDGLVGLWFDRVRDRPEAVVLSLESRLQALREPAAANLLNSYYGQLRATHDELLRKAARRFHLAQPSPHTALIVFSLLDGACQQAALDPRLLDDENFKGALAHAVASALRPEPMPG</sequence>
<dbReference type="InterPro" id="IPR001647">
    <property type="entry name" value="HTH_TetR"/>
</dbReference>
<keyword evidence="2" id="KW-0805">Transcription regulation</keyword>
<evidence type="ECO:0000256" key="3">
    <source>
        <dbReference type="ARBA" id="ARBA00023125"/>
    </source>
</evidence>
<keyword evidence="4" id="KW-0804">Transcription</keyword>
<evidence type="ECO:0000313" key="8">
    <source>
        <dbReference type="Proteomes" id="UP000243799"/>
    </source>
</evidence>
<protein>
    <submittedName>
        <fullName evidence="7">Transcriptional regulator, TetR family</fullName>
    </submittedName>
</protein>
<keyword evidence="3 5" id="KW-0238">DNA-binding</keyword>
<accession>A0A1I1C2I6</accession>
<dbReference type="STRING" id="490629.SAMN05216266_12061"/>
<evidence type="ECO:0000256" key="5">
    <source>
        <dbReference type="PROSITE-ProRule" id="PRU00335"/>
    </source>
</evidence>
<dbReference type="InterPro" id="IPR023772">
    <property type="entry name" value="DNA-bd_HTH_TetR-type_CS"/>
</dbReference>